<dbReference type="EMBL" id="MNCJ02000317">
    <property type="protein sequence ID" value="KAF5818604.1"/>
    <property type="molecule type" value="Genomic_DNA"/>
</dbReference>
<dbReference type="InterPro" id="IPR012340">
    <property type="entry name" value="NA-bd_OB-fold"/>
</dbReference>
<name>A0A9K3JP18_HELAN</name>
<evidence type="ECO:0000313" key="2">
    <source>
        <dbReference type="Proteomes" id="UP000215914"/>
    </source>
</evidence>
<gene>
    <name evidence="1" type="ORF">HanXRQr2_Chr02g0067241</name>
</gene>
<dbReference type="AlphaFoldDB" id="A0A9K3JP18"/>
<reference evidence="1" key="2">
    <citation type="submission" date="2020-06" db="EMBL/GenBank/DDBJ databases">
        <title>Helianthus annuus Genome sequencing and assembly Release 2.</title>
        <authorList>
            <person name="Gouzy J."/>
            <person name="Langlade N."/>
            <person name="Munos S."/>
        </authorList>
    </citation>
    <scope>NUCLEOTIDE SEQUENCE</scope>
    <source>
        <tissue evidence="1">Leaves</tissue>
    </source>
</reference>
<dbReference type="Gene3D" id="2.40.50.140">
    <property type="entry name" value="Nucleic acid-binding proteins"/>
    <property type="match status" value="3"/>
</dbReference>
<sequence length="320" mass="36322">MEEIRISDLRPKGVAPPLQVHIMRKWIPAFRENETHYVLVDKEGFGIQAVVKGDQRKHVEPKLNIQSCYRIEGYACIDPDDYTNTLSHPATMCIGSASTFTPISETTDLPDLYFEFATRRKLEVEAKKDRAATIDYIGVLQEIEDKTTKEGRPYVVLLLRDSSNQDITVKLWEEIATTPSRFDRAQIDAATTPAVIAITALKPKIFTRWAQLQSTNATYVYLNPNTVETGILKDMYNNPETQNSAMAIASENCVTISSLQEMENKDLMDRNFIIDGTISHLITDKHWHYTACPKCGQTSFQTGEQWFCTRDGNHNTAKHL</sequence>
<proteinExistence type="predicted"/>
<organism evidence="1 2">
    <name type="scientific">Helianthus annuus</name>
    <name type="common">Common sunflower</name>
    <dbReference type="NCBI Taxonomy" id="4232"/>
    <lineage>
        <taxon>Eukaryota</taxon>
        <taxon>Viridiplantae</taxon>
        <taxon>Streptophyta</taxon>
        <taxon>Embryophyta</taxon>
        <taxon>Tracheophyta</taxon>
        <taxon>Spermatophyta</taxon>
        <taxon>Magnoliopsida</taxon>
        <taxon>eudicotyledons</taxon>
        <taxon>Gunneridae</taxon>
        <taxon>Pentapetalae</taxon>
        <taxon>asterids</taxon>
        <taxon>campanulids</taxon>
        <taxon>Asterales</taxon>
        <taxon>Asteraceae</taxon>
        <taxon>Asteroideae</taxon>
        <taxon>Heliantheae alliance</taxon>
        <taxon>Heliantheae</taxon>
        <taxon>Helianthus</taxon>
    </lineage>
</organism>
<dbReference type="Proteomes" id="UP000215914">
    <property type="component" value="Unassembled WGS sequence"/>
</dbReference>
<accession>A0A9K3JP18</accession>
<keyword evidence="2" id="KW-1185">Reference proteome</keyword>
<protein>
    <submittedName>
        <fullName evidence="1">Nucleic acid-binding protein</fullName>
    </submittedName>
</protein>
<dbReference type="PANTHER" id="PTHR48463:SF1">
    <property type="entry name" value="DUF223 DOMAIN-CONTAINING PROTEIN"/>
    <property type="match status" value="1"/>
</dbReference>
<evidence type="ECO:0000313" key="1">
    <source>
        <dbReference type="EMBL" id="KAF5818604.1"/>
    </source>
</evidence>
<reference evidence="1" key="1">
    <citation type="journal article" date="2017" name="Nature">
        <title>The sunflower genome provides insights into oil metabolism, flowering and Asterid evolution.</title>
        <authorList>
            <person name="Badouin H."/>
            <person name="Gouzy J."/>
            <person name="Grassa C.J."/>
            <person name="Murat F."/>
            <person name="Staton S.E."/>
            <person name="Cottret L."/>
            <person name="Lelandais-Briere C."/>
            <person name="Owens G.L."/>
            <person name="Carrere S."/>
            <person name="Mayjonade B."/>
            <person name="Legrand L."/>
            <person name="Gill N."/>
            <person name="Kane N.C."/>
            <person name="Bowers J.E."/>
            <person name="Hubner S."/>
            <person name="Bellec A."/>
            <person name="Berard A."/>
            <person name="Berges H."/>
            <person name="Blanchet N."/>
            <person name="Boniface M.C."/>
            <person name="Brunel D."/>
            <person name="Catrice O."/>
            <person name="Chaidir N."/>
            <person name="Claudel C."/>
            <person name="Donnadieu C."/>
            <person name="Faraut T."/>
            <person name="Fievet G."/>
            <person name="Helmstetter N."/>
            <person name="King M."/>
            <person name="Knapp S.J."/>
            <person name="Lai Z."/>
            <person name="Le Paslier M.C."/>
            <person name="Lippi Y."/>
            <person name="Lorenzon L."/>
            <person name="Mandel J.R."/>
            <person name="Marage G."/>
            <person name="Marchand G."/>
            <person name="Marquand E."/>
            <person name="Bret-Mestries E."/>
            <person name="Morien E."/>
            <person name="Nambeesan S."/>
            <person name="Nguyen T."/>
            <person name="Pegot-Espagnet P."/>
            <person name="Pouilly N."/>
            <person name="Raftis F."/>
            <person name="Sallet E."/>
            <person name="Schiex T."/>
            <person name="Thomas J."/>
            <person name="Vandecasteele C."/>
            <person name="Vares D."/>
            <person name="Vear F."/>
            <person name="Vautrin S."/>
            <person name="Crespi M."/>
            <person name="Mangin B."/>
            <person name="Burke J.M."/>
            <person name="Salse J."/>
            <person name="Munos S."/>
            <person name="Vincourt P."/>
            <person name="Rieseberg L.H."/>
            <person name="Langlade N.B."/>
        </authorList>
    </citation>
    <scope>NUCLEOTIDE SEQUENCE</scope>
    <source>
        <tissue evidence="1">Leaves</tissue>
    </source>
</reference>
<dbReference type="Gramene" id="mRNA:HanXRQr2_Chr02g0067241">
    <property type="protein sequence ID" value="mRNA:HanXRQr2_Chr02g0067241"/>
    <property type="gene ID" value="HanXRQr2_Chr02g0067241"/>
</dbReference>
<dbReference type="SUPFAM" id="SSF50249">
    <property type="entry name" value="Nucleic acid-binding proteins"/>
    <property type="match status" value="2"/>
</dbReference>
<dbReference type="PANTHER" id="PTHR48463">
    <property type="entry name" value="DUF223 DOMAIN-CONTAINING PROTEIN"/>
    <property type="match status" value="1"/>
</dbReference>
<comment type="caution">
    <text evidence="1">The sequence shown here is derived from an EMBL/GenBank/DDBJ whole genome shotgun (WGS) entry which is preliminary data.</text>
</comment>